<name>A0A6N4XAG1_9FLAO</name>
<proteinExistence type="predicted"/>
<sequence length="50" mass="5933">MGLKGPIFIVFKKRKAVKLIYKLFRKGGCYFSFSKDILINYNYDCLKNSY</sequence>
<protein>
    <submittedName>
        <fullName evidence="1">Uncharacterized protein</fullName>
    </submittedName>
</protein>
<organism evidence="1 2">
    <name type="scientific">Chryseobacterium potabilaquae</name>
    <dbReference type="NCBI Taxonomy" id="2675057"/>
    <lineage>
        <taxon>Bacteria</taxon>
        <taxon>Pseudomonadati</taxon>
        <taxon>Bacteroidota</taxon>
        <taxon>Flavobacteriia</taxon>
        <taxon>Flavobacteriales</taxon>
        <taxon>Weeksellaceae</taxon>
        <taxon>Chryseobacterium group</taxon>
        <taxon>Chryseobacterium</taxon>
    </lineage>
</organism>
<evidence type="ECO:0000313" key="2">
    <source>
        <dbReference type="Proteomes" id="UP000445144"/>
    </source>
</evidence>
<gene>
    <name evidence="1" type="ORF">CHRY9293_02650</name>
</gene>
<dbReference type="AlphaFoldDB" id="A0A6N4XAG1"/>
<dbReference type="EMBL" id="CACVBR010000026">
    <property type="protein sequence ID" value="CAA7196569.1"/>
    <property type="molecule type" value="Genomic_DNA"/>
</dbReference>
<accession>A0A6N4XAG1</accession>
<keyword evidence="2" id="KW-1185">Reference proteome</keyword>
<evidence type="ECO:0000313" key="1">
    <source>
        <dbReference type="EMBL" id="CAA7196569.1"/>
    </source>
</evidence>
<dbReference type="Proteomes" id="UP000445144">
    <property type="component" value="Unassembled WGS sequence"/>
</dbReference>
<reference evidence="1 2" key="1">
    <citation type="submission" date="2020-01" db="EMBL/GenBank/DDBJ databases">
        <authorList>
            <person name="Rodrigo-Torres L."/>
            <person name="Arahal R. D."/>
            <person name="Lucena T."/>
        </authorList>
    </citation>
    <scope>NUCLEOTIDE SEQUENCE [LARGE SCALE GENOMIC DNA]</scope>
    <source>
        <strain evidence="1 2">CECT 9293</strain>
    </source>
</reference>